<proteinExistence type="predicted"/>
<accession>A0A2P8HD49</accession>
<dbReference type="Proteomes" id="UP000240971">
    <property type="component" value="Unassembled WGS sequence"/>
</dbReference>
<evidence type="ECO:0000313" key="3">
    <source>
        <dbReference type="Proteomes" id="UP000240971"/>
    </source>
</evidence>
<organism evidence="2 3">
    <name type="scientific">Chitinophaga niastensis</name>
    <dbReference type="NCBI Taxonomy" id="536980"/>
    <lineage>
        <taxon>Bacteria</taxon>
        <taxon>Pseudomonadati</taxon>
        <taxon>Bacteroidota</taxon>
        <taxon>Chitinophagia</taxon>
        <taxon>Chitinophagales</taxon>
        <taxon>Chitinophagaceae</taxon>
        <taxon>Chitinophaga</taxon>
    </lineage>
</organism>
<comment type="caution">
    <text evidence="2">The sequence shown here is derived from an EMBL/GenBank/DDBJ whole genome shotgun (WGS) entry which is preliminary data.</text>
</comment>
<dbReference type="AlphaFoldDB" id="A0A2P8HD49"/>
<dbReference type="EMBL" id="PYAW01000006">
    <property type="protein sequence ID" value="PSL44156.1"/>
    <property type="molecule type" value="Genomic_DNA"/>
</dbReference>
<name>A0A2P8HD49_CHINA</name>
<sequence length="172" mass="19722">MEPNAIKKAIQICLLIMISQIASAQIKAVDNDESRKFFNKVERAIILHRIEDSVCNEYSTVIIHVRNKRVLDSVDFSRNPKIIKLAFATVFSLYKNANWDKIIRKSSGNFDIIQPFIYTYYPNYIAECPDTISTGQIKAMMDTDIGGRKKKNIPTFLLENLILKKYGTVAKK</sequence>
<evidence type="ECO:0000313" key="2">
    <source>
        <dbReference type="EMBL" id="PSL44156.1"/>
    </source>
</evidence>
<keyword evidence="1" id="KW-0732">Signal</keyword>
<reference evidence="2 3" key="1">
    <citation type="submission" date="2018-03" db="EMBL/GenBank/DDBJ databases">
        <title>Genomic Encyclopedia of Archaeal and Bacterial Type Strains, Phase II (KMG-II): from individual species to whole genera.</title>
        <authorList>
            <person name="Goeker M."/>
        </authorList>
    </citation>
    <scope>NUCLEOTIDE SEQUENCE [LARGE SCALE GENOMIC DNA]</scope>
    <source>
        <strain evidence="2 3">DSM 24859</strain>
    </source>
</reference>
<feature type="signal peptide" evidence="1">
    <location>
        <begin position="1"/>
        <end position="24"/>
    </location>
</feature>
<evidence type="ECO:0000256" key="1">
    <source>
        <dbReference type="SAM" id="SignalP"/>
    </source>
</evidence>
<gene>
    <name evidence="2" type="ORF">CLV51_10621</name>
</gene>
<keyword evidence="3" id="KW-1185">Reference proteome</keyword>
<dbReference type="RefSeq" id="WP_106530453.1">
    <property type="nucleotide sequence ID" value="NZ_PYAW01000006.1"/>
</dbReference>
<dbReference type="OrthoDB" id="685706at2"/>
<feature type="chain" id="PRO_5015109099" evidence="1">
    <location>
        <begin position="25"/>
        <end position="172"/>
    </location>
</feature>
<protein>
    <submittedName>
        <fullName evidence="2">Uncharacterized protein</fullName>
    </submittedName>
</protein>